<evidence type="ECO:0000256" key="5">
    <source>
        <dbReference type="ARBA" id="ARBA00023136"/>
    </source>
</evidence>
<comment type="subcellular location">
    <subcellularLocation>
        <location evidence="1">Cell membrane</location>
        <topology evidence="1">Multi-pass membrane protein</topology>
    </subcellularLocation>
</comment>
<comment type="caution">
    <text evidence="9">The sequence shown here is derived from an EMBL/GenBank/DDBJ whole genome shotgun (WGS) entry which is preliminary data.</text>
</comment>
<evidence type="ECO:0000256" key="3">
    <source>
        <dbReference type="ARBA" id="ARBA00022692"/>
    </source>
</evidence>
<keyword evidence="2" id="KW-1003">Cell membrane</keyword>
<feature type="transmembrane region" description="Helical" evidence="7">
    <location>
        <begin position="368"/>
        <end position="392"/>
    </location>
</feature>
<dbReference type="InterPro" id="IPR003838">
    <property type="entry name" value="ABC3_permease_C"/>
</dbReference>
<evidence type="ECO:0000256" key="2">
    <source>
        <dbReference type="ARBA" id="ARBA00022475"/>
    </source>
</evidence>
<evidence type="ECO:0000256" key="6">
    <source>
        <dbReference type="ARBA" id="ARBA00038076"/>
    </source>
</evidence>
<evidence type="ECO:0000256" key="4">
    <source>
        <dbReference type="ARBA" id="ARBA00022989"/>
    </source>
</evidence>
<feature type="transmembrane region" description="Helical" evidence="7">
    <location>
        <begin position="737"/>
        <end position="758"/>
    </location>
</feature>
<feature type="transmembrane region" description="Helical" evidence="7">
    <location>
        <begin position="790"/>
        <end position="812"/>
    </location>
</feature>
<gene>
    <name evidence="9" type="ORF">HGO97_019190</name>
</gene>
<feature type="transmembrane region" description="Helical" evidence="7">
    <location>
        <begin position="450"/>
        <end position="468"/>
    </location>
</feature>
<dbReference type="PANTHER" id="PTHR30572">
    <property type="entry name" value="MEMBRANE COMPONENT OF TRANSPORTER-RELATED"/>
    <property type="match status" value="1"/>
</dbReference>
<dbReference type="EMBL" id="JABACJ020000024">
    <property type="protein sequence ID" value="MBU3877931.1"/>
    <property type="molecule type" value="Genomic_DNA"/>
</dbReference>
<protein>
    <submittedName>
        <fullName evidence="9">ABC transporter permease</fullName>
    </submittedName>
</protein>
<dbReference type="InterPro" id="IPR050250">
    <property type="entry name" value="Macrolide_Exporter_MacB"/>
</dbReference>
<feature type="domain" description="ABC3 transporter permease C-terminal" evidence="8">
    <location>
        <begin position="741"/>
        <end position="859"/>
    </location>
</feature>
<name>A0ABS6D9Y9_9FIRM</name>
<proteinExistence type="inferred from homology"/>
<feature type="domain" description="ABC3 transporter permease C-terminal" evidence="8">
    <location>
        <begin position="277"/>
        <end position="401"/>
    </location>
</feature>
<keyword evidence="10" id="KW-1185">Reference proteome</keyword>
<accession>A0ABS6D9Y9</accession>
<organism evidence="9 10">
    <name type="scientific">Faecalicatena faecalis</name>
    <dbReference type="NCBI Taxonomy" id="2726362"/>
    <lineage>
        <taxon>Bacteria</taxon>
        <taxon>Bacillati</taxon>
        <taxon>Bacillota</taxon>
        <taxon>Clostridia</taxon>
        <taxon>Lachnospirales</taxon>
        <taxon>Lachnospiraceae</taxon>
        <taxon>Faecalicatena</taxon>
    </lineage>
</organism>
<evidence type="ECO:0000256" key="7">
    <source>
        <dbReference type="SAM" id="Phobius"/>
    </source>
</evidence>
<keyword evidence="3 7" id="KW-0812">Transmembrane</keyword>
<dbReference type="RefSeq" id="WP_168866220.1">
    <property type="nucleotide sequence ID" value="NZ_JABACJ020000024.1"/>
</dbReference>
<dbReference type="Pfam" id="PF02687">
    <property type="entry name" value="FtsX"/>
    <property type="match status" value="2"/>
</dbReference>
<feature type="transmembrane region" description="Helical" evidence="7">
    <location>
        <begin position="832"/>
        <end position="851"/>
    </location>
</feature>
<evidence type="ECO:0000259" key="8">
    <source>
        <dbReference type="Pfam" id="PF02687"/>
    </source>
</evidence>
<dbReference type="PANTHER" id="PTHR30572:SF4">
    <property type="entry name" value="ABC TRANSPORTER PERMEASE YTRF"/>
    <property type="match status" value="1"/>
</dbReference>
<feature type="transmembrane region" description="Helical" evidence="7">
    <location>
        <begin position="269"/>
        <end position="291"/>
    </location>
</feature>
<evidence type="ECO:0000313" key="10">
    <source>
        <dbReference type="Proteomes" id="UP000723714"/>
    </source>
</evidence>
<comment type="similarity">
    <text evidence="6">Belongs to the ABC-4 integral membrane protein family.</text>
</comment>
<sequence length="868" mass="95576">MNIFNKVALRGLVKNRTRTIVTIIGIVLSAGLITAAVTFGFSLMDYASAGASLKYGSWHVEFMDVDSSFVQERSGDPEVKSEMVTENIGYARLQDGMNPDKPYLYITSFGEDAFKALPQTLISGRMPENSGEILIPTHLQSNGGVELAVGDTISLMVGNRMNGDQKLSQHDPYTADETFQAVEEQTYEIVGICSRPAFEEQTAPGYTVITKTDDNARADSLNLFVTLEKPAKARTYAADHAEKYGYTFNSNVLRFLGIMTDSSDRVFMAFMYAIAGIVIAIIMVGSVFLIYNSFSISLGERTQQIGILASVGATGRQIRNSVLFEGLMLGIIAIPLGILAGVGGIWLVVTVVAPKFSDIMYSGVPLTLHISVIGLIGAAIISLITILISAYIPAKKAARIPVMDCIRQTSEVKLESKSVKTSKFAHQVFGLEGILALKNFKRNKKRYRSIVLSLVLSVVLFISTSAFVDNLNQAMSGFSTFTTYDIGFGTQDMDEGEMLNLYEKLKGVSGITGSSYQSLLNYTCVAPVSEFADDNGKVIGTKSEDGTVEFPIQIQLLDDKTYLDLVKKAGLNPAEYTGENAKLLTLAKMQKTDKGKDGEKLAGDFYDLFKNPSEQVSIIPEVNGEPLREQSRKVELTCAEIIAPDIPPTKDKNNYLSQDDYFFNVMVPWSLKDQFISEDLPTDVLVKGLTFSSEDPSKSTAQMREIIRGANLSSAYMFFNSAEAFKENKNYVFIANIFAYTFIVMISLIAVANVFNTISTNIKLRRRELAMLRSVGMSDKDFNKMMRFECAFYGMRALLVGLPLSLLTSYLIYAGMQGKEDGMVFRMPWGSMGISVLGVLAIIFVTMMYAVSKIKKENIIDALRDDMT</sequence>
<feature type="transmembrane region" description="Helical" evidence="7">
    <location>
        <begin position="326"/>
        <end position="348"/>
    </location>
</feature>
<keyword evidence="4 7" id="KW-1133">Transmembrane helix</keyword>
<feature type="transmembrane region" description="Helical" evidence="7">
    <location>
        <begin position="20"/>
        <end position="44"/>
    </location>
</feature>
<evidence type="ECO:0000256" key="1">
    <source>
        <dbReference type="ARBA" id="ARBA00004651"/>
    </source>
</evidence>
<reference evidence="9 10" key="1">
    <citation type="submission" date="2021-06" db="EMBL/GenBank/DDBJ databases">
        <title>Faecalicatena sp. nov. isolated from porcine feces.</title>
        <authorList>
            <person name="Oh B.S."/>
            <person name="Lee J.H."/>
        </authorList>
    </citation>
    <scope>NUCLEOTIDE SEQUENCE [LARGE SCALE GENOMIC DNA]</scope>
    <source>
        <strain evidence="9 10">AGMB00832</strain>
    </source>
</reference>
<evidence type="ECO:0000313" key="9">
    <source>
        <dbReference type="EMBL" id="MBU3877931.1"/>
    </source>
</evidence>
<keyword evidence="5 7" id="KW-0472">Membrane</keyword>
<dbReference type="Proteomes" id="UP000723714">
    <property type="component" value="Unassembled WGS sequence"/>
</dbReference>